<name>A0A8J5NPH8_FUSOX</name>
<dbReference type="AlphaFoldDB" id="A0A8J5NPH8"/>
<comment type="caution">
    <text evidence="9">The sequence shown here is derived from an EMBL/GenBank/DDBJ whole genome shotgun (WGS) entry which is preliminary data.</text>
</comment>
<evidence type="ECO:0000256" key="4">
    <source>
        <dbReference type="ARBA" id="ARBA00023239"/>
    </source>
</evidence>
<evidence type="ECO:0000259" key="7">
    <source>
        <dbReference type="Pfam" id="PF00291"/>
    </source>
</evidence>
<accession>A0A8J5NPH8</accession>
<dbReference type="Pfam" id="PF00585">
    <property type="entry name" value="Thr_dehydrat_C"/>
    <property type="match status" value="1"/>
</dbReference>
<reference evidence="9" key="1">
    <citation type="submission" date="2021-04" db="EMBL/GenBank/DDBJ databases">
        <title>First draft genome resource for Brassicaceae pathogens Fusarium oxysporum f. sp. raphani and Fusarium oxysporum f. sp. rapae.</title>
        <authorList>
            <person name="Asai S."/>
        </authorList>
    </citation>
    <scope>NUCLEOTIDE SEQUENCE</scope>
    <source>
        <strain evidence="9">Tf1208</strain>
    </source>
</reference>
<feature type="domain" description="Tryptophan synthase beta chain-like PALP" evidence="7">
    <location>
        <begin position="66"/>
        <end position="348"/>
    </location>
</feature>
<evidence type="ECO:0000259" key="8">
    <source>
        <dbReference type="Pfam" id="PF00585"/>
    </source>
</evidence>
<comment type="cofactor">
    <cofactor evidence="1">
        <name>pyridoxal 5'-phosphate</name>
        <dbReference type="ChEBI" id="CHEBI:597326"/>
    </cofactor>
</comment>
<gene>
    <name evidence="9" type="ORF">Forpe1208_v012715</name>
</gene>
<proteinExistence type="predicted"/>
<comment type="pathway">
    <text evidence="5">Amino-acid biosynthesis.</text>
</comment>
<keyword evidence="4" id="KW-0456">Lyase</keyword>
<dbReference type="Pfam" id="PF00291">
    <property type="entry name" value="PALP"/>
    <property type="match status" value="1"/>
</dbReference>
<protein>
    <submittedName>
        <fullName evidence="9">Threonine dehydratase</fullName>
    </submittedName>
</protein>
<dbReference type="InterPro" id="IPR050147">
    <property type="entry name" value="Ser/Thr_Dehydratase"/>
</dbReference>
<feature type="compositionally biased region" description="Basic and acidic residues" evidence="6">
    <location>
        <begin position="23"/>
        <end position="41"/>
    </location>
</feature>
<dbReference type="EMBL" id="JAELUQ010000010">
    <property type="protein sequence ID" value="KAG7407203.1"/>
    <property type="molecule type" value="Genomic_DNA"/>
</dbReference>
<evidence type="ECO:0000256" key="6">
    <source>
        <dbReference type="SAM" id="MobiDB-lite"/>
    </source>
</evidence>
<dbReference type="PANTHER" id="PTHR48078:SF11">
    <property type="entry name" value="THREONINE DEHYDRATASE, MITOCHONDRIAL"/>
    <property type="match status" value="1"/>
</dbReference>
<dbReference type="GO" id="GO:0009097">
    <property type="term" value="P:isoleucine biosynthetic process"/>
    <property type="evidence" value="ECO:0007669"/>
    <property type="project" value="TreeGrafter"/>
</dbReference>
<dbReference type="GO" id="GO:0003941">
    <property type="term" value="F:L-serine ammonia-lyase activity"/>
    <property type="evidence" value="ECO:0007669"/>
    <property type="project" value="TreeGrafter"/>
</dbReference>
<feature type="domain" description="ACT-like" evidence="8">
    <location>
        <begin position="365"/>
        <end position="455"/>
    </location>
</feature>
<evidence type="ECO:0000256" key="5">
    <source>
        <dbReference type="ARBA" id="ARBA00029440"/>
    </source>
</evidence>
<dbReference type="GO" id="GO:0004794">
    <property type="term" value="F:threonine deaminase activity"/>
    <property type="evidence" value="ECO:0007669"/>
    <property type="project" value="TreeGrafter"/>
</dbReference>
<dbReference type="GO" id="GO:0006565">
    <property type="term" value="P:L-serine catabolic process"/>
    <property type="evidence" value="ECO:0007669"/>
    <property type="project" value="TreeGrafter"/>
</dbReference>
<organism evidence="9 10">
    <name type="scientific">Fusarium oxysporum f. sp. rapae</name>
    <dbReference type="NCBI Taxonomy" id="485398"/>
    <lineage>
        <taxon>Eukaryota</taxon>
        <taxon>Fungi</taxon>
        <taxon>Dikarya</taxon>
        <taxon>Ascomycota</taxon>
        <taxon>Pezizomycotina</taxon>
        <taxon>Sordariomycetes</taxon>
        <taxon>Hypocreomycetidae</taxon>
        <taxon>Hypocreales</taxon>
        <taxon>Nectriaceae</taxon>
        <taxon>Fusarium</taxon>
        <taxon>Fusarium oxysporum species complex</taxon>
    </lineage>
</organism>
<evidence type="ECO:0000313" key="9">
    <source>
        <dbReference type="EMBL" id="KAG7407203.1"/>
    </source>
</evidence>
<dbReference type="InterPro" id="IPR001721">
    <property type="entry name" value="TD_ACT-like"/>
</dbReference>
<dbReference type="PANTHER" id="PTHR48078">
    <property type="entry name" value="THREONINE DEHYDRATASE, MITOCHONDRIAL-RELATED"/>
    <property type="match status" value="1"/>
</dbReference>
<dbReference type="Proteomes" id="UP000694050">
    <property type="component" value="Unassembled WGS sequence"/>
</dbReference>
<dbReference type="GO" id="GO:0006567">
    <property type="term" value="P:L-threonine catabolic process"/>
    <property type="evidence" value="ECO:0007669"/>
    <property type="project" value="TreeGrafter"/>
</dbReference>
<keyword evidence="3" id="KW-0663">Pyridoxal phosphate</keyword>
<evidence type="ECO:0000256" key="1">
    <source>
        <dbReference type="ARBA" id="ARBA00001933"/>
    </source>
</evidence>
<dbReference type="InterPro" id="IPR001926">
    <property type="entry name" value="TrpB-like_PALP"/>
</dbReference>
<keyword evidence="2" id="KW-0028">Amino-acid biosynthesis</keyword>
<feature type="region of interest" description="Disordered" evidence="6">
    <location>
        <begin position="1"/>
        <end position="50"/>
    </location>
</feature>
<evidence type="ECO:0000256" key="3">
    <source>
        <dbReference type="ARBA" id="ARBA00022898"/>
    </source>
</evidence>
<evidence type="ECO:0000313" key="10">
    <source>
        <dbReference type="Proteomes" id="UP000694050"/>
    </source>
</evidence>
<sequence>MVEITVPHDASPQLYPTQTGHTGHTDLRTSESRRVSEKTPHETNPGQKLPPDYVRLTVTSQVYDVCKRTPLSVAAHLSGKLRYNVLLKRENEQPTFNFGLRGAYNMISQLDSTQICKGIITSGTDGHAEAVAHSARSLRIPAMIVMPESTSMEVQARFSAMKSVLVLHGADANDARDHCSKLAEANGLIEIPTSENPHIIAGYGTIAWEILRQKDLSDTDALFCPLGDGGAVAGIGAFMKRMAPNVKIIGVQISTARSPIQKRTADGKLALPIRAVAVDHIGSETLRLCHEVVDEIVLVTMDEACAAVKDAYEETRSFLDPCGASALAGLKKWTETNEAPSSSRSLIAIIGSASATFDQIQSVTERVAMREPSEALLSLSIPHMPHSLADLVTLLAPHIITELVYRSVSGRTADVLVGLSLDPEIVHGQAVVPLLLQKMASAGMPAADVSRDKLTASRIRYQAACSSHSPNERVYALSLPERSNALSKLLGVLSFTYDLTLIQHNKAGCDTNTFIVGIRNPNIDFERTLDKINCSWQVCKQRMGLDYAAMI</sequence>
<evidence type="ECO:0000256" key="2">
    <source>
        <dbReference type="ARBA" id="ARBA00022605"/>
    </source>
</evidence>